<sequence>MLGLVGGGMLGSTGVGLVGLVLGGGVTGSFAGWAGAGAESVVGAAGVVAGVSAGRLSLQAASARLIAAAIGKRICRIGISSSDLGPSMAVDM</sequence>
<gene>
    <name evidence="1" type="ORF">CNR27_02115</name>
</gene>
<keyword evidence="2" id="KW-1185">Reference proteome</keyword>
<accession>A0A290XB90</accession>
<dbReference type="KEGG" id="lum:CNR27_02115"/>
<dbReference type="AlphaFoldDB" id="A0A290XB90"/>
<organism evidence="1 2">
    <name type="scientific">Luteimonas chenhongjianii</name>
    <dbReference type="NCBI Taxonomy" id="2006110"/>
    <lineage>
        <taxon>Bacteria</taxon>
        <taxon>Pseudomonadati</taxon>
        <taxon>Pseudomonadota</taxon>
        <taxon>Gammaproteobacteria</taxon>
        <taxon>Lysobacterales</taxon>
        <taxon>Lysobacteraceae</taxon>
        <taxon>Luteimonas</taxon>
    </lineage>
</organism>
<reference evidence="2" key="1">
    <citation type="submission" date="2017-09" db="EMBL/GenBank/DDBJ databases">
        <title>Luteimonas liuhanmingii sp.nov., isolated from the intestinal contents of Tibetan Plateau Pika in Yushu, Qinghai Province, China.</title>
        <authorList>
            <person name="Gui Z."/>
        </authorList>
    </citation>
    <scope>NUCLEOTIDE SEQUENCE [LARGE SCALE GENOMIC DNA]</scope>
    <source>
        <strain evidence="2">100111</strain>
    </source>
</reference>
<name>A0A290XB90_9GAMM</name>
<evidence type="ECO:0000313" key="2">
    <source>
        <dbReference type="Proteomes" id="UP000218968"/>
    </source>
</evidence>
<dbReference type="Proteomes" id="UP000218968">
    <property type="component" value="Chromosome"/>
</dbReference>
<dbReference type="EMBL" id="CP023406">
    <property type="protein sequence ID" value="ATD66390.1"/>
    <property type="molecule type" value="Genomic_DNA"/>
</dbReference>
<evidence type="ECO:0000313" key="1">
    <source>
        <dbReference type="EMBL" id="ATD66390.1"/>
    </source>
</evidence>
<proteinExistence type="predicted"/>
<protein>
    <submittedName>
        <fullName evidence="1">Uncharacterized protein</fullName>
    </submittedName>
</protein>